<keyword evidence="4 8" id="KW-0276">Fatty acid metabolism</keyword>
<keyword evidence="5 8" id="KW-0460">Magnesium</keyword>
<comment type="catalytic activity">
    <reaction evidence="8">
        <text>apo-[ACP] + CoA = holo-[ACP] + adenosine 3',5'-bisphosphate + H(+)</text>
        <dbReference type="Rhea" id="RHEA:12068"/>
        <dbReference type="Rhea" id="RHEA-COMP:9685"/>
        <dbReference type="Rhea" id="RHEA-COMP:9690"/>
        <dbReference type="ChEBI" id="CHEBI:15378"/>
        <dbReference type="ChEBI" id="CHEBI:29999"/>
        <dbReference type="ChEBI" id="CHEBI:57287"/>
        <dbReference type="ChEBI" id="CHEBI:58343"/>
        <dbReference type="ChEBI" id="CHEBI:64479"/>
        <dbReference type="EC" id="2.7.8.7"/>
    </reaction>
</comment>
<dbReference type="EC" id="2.7.8.7" evidence="8"/>
<evidence type="ECO:0000256" key="4">
    <source>
        <dbReference type="ARBA" id="ARBA00022832"/>
    </source>
</evidence>
<dbReference type="InterPro" id="IPR037143">
    <property type="entry name" value="4-PPantetheinyl_Trfase_dom_sf"/>
</dbReference>
<evidence type="ECO:0000313" key="10">
    <source>
        <dbReference type="EMBL" id="MST79042.1"/>
    </source>
</evidence>
<dbReference type="InterPro" id="IPR008278">
    <property type="entry name" value="4-PPantetheinyl_Trfase_dom"/>
</dbReference>
<dbReference type="Proteomes" id="UP000452141">
    <property type="component" value="Unassembled WGS sequence"/>
</dbReference>
<feature type="binding site" evidence="8">
    <location>
        <position position="8"/>
    </location>
    <ligand>
        <name>Mg(2+)</name>
        <dbReference type="ChEBI" id="CHEBI:18420"/>
    </ligand>
</feature>
<dbReference type="SUPFAM" id="SSF56214">
    <property type="entry name" value="4'-phosphopantetheinyl transferase"/>
    <property type="match status" value="1"/>
</dbReference>
<keyword evidence="7 8" id="KW-0275">Fatty acid biosynthesis</keyword>
<comment type="caution">
    <text evidence="10">The sequence shown here is derived from an EMBL/GenBank/DDBJ whole genome shotgun (WGS) entry which is preliminary data.</text>
</comment>
<gene>
    <name evidence="8" type="primary">acpS</name>
    <name evidence="10" type="ORF">FYJ61_00790</name>
</gene>
<protein>
    <recommendedName>
        <fullName evidence="8">Holo-[acyl-carrier-protein] synthase</fullName>
        <shortName evidence="8">Holo-ACP synthase</shortName>
        <ecNumber evidence="8">2.7.8.7</ecNumber>
    </recommendedName>
    <alternativeName>
        <fullName evidence="8">4'-phosphopantetheinyl transferase AcpS</fullName>
    </alternativeName>
</protein>
<dbReference type="RefSeq" id="WP_154486216.1">
    <property type="nucleotide sequence ID" value="NZ_JAQYBB010000144.1"/>
</dbReference>
<proteinExistence type="inferred from homology"/>
<evidence type="ECO:0000256" key="6">
    <source>
        <dbReference type="ARBA" id="ARBA00023098"/>
    </source>
</evidence>
<feature type="domain" description="4'-phosphopantetheinyl transferase" evidence="9">
    <location>
        <begin position="5"/>
        <end position="93"/>
    </location>
</feature>
<feature type="binding site" evidence="8">
    <location>
        <position position="58"/>
    </location>
    <ligand>
        <name>Mg(2+)</name>
        <dbReference type="ChEBI" id="CHEBI:18420"/>
    </ligand>
</feature>
<sequence length="137" mass="15632">MVKNIGIDIIEVERFRKIVARGDNFAQKVLTEKEFAHYQTLTEKRKTEYLGGRFAIKEAFSKALGTGIGKAVAFQDVETLNNKLGAPITSSRVFEGKIFSTIAHDDHEIVAVIVLEEEPGWKRLMRKLLKKLSWRKK</sequence>
<dbReference type="AlphaFoldDB" id="A0A844FLC8"/>
<dbReference type="Gene3D" id="3.90.470.20">
    <property type="entry name" value="4'-phosphopantetheinyl transferase domain"/>
    <property type="match status" value="1"/>
</dbReference>
<evidence type="ECO:0000256" key="1">
    <source>
        <dbReference type="ARBA" id="ARBA00022516"/>
    </source>
</evidence>
<comment type="similarity">
    <text evidence="8">Belongs to the P-Pant transferase superfamily. AcpS family.</text>
</comment>
<dbReference type="GO" id="GO:0008897">
    <property type="term" value="F:holo-[acyl-carrier-protein] synthase activity"/>
    <property type="evidence" value="ECO:0007669"/>
    <property type="project" value="UniProtKB-UniRule"/>
</dbReference>
<evidence type="ECO:0000256" key="7">
    <source>
        <dbReference type="ARBA" id="ARBA00023160"/>
    </source>
</evidence>
<organism evidence="10 11">
    <name type="scientific">Lactobacillus equicursoris</name>
    <dbReference type="NCBI Taxonomy" id="420645"/>
    <lineage>
        <taxon>Bacteria</taxon>
        <taxon>Bacillati</taxon>
        <taxon>Bacillota</taxon>
        <taxon>Bacilli</taxon>
        <taxon>Lactobacillales</taxon>
        <taxon>Lactobacillaceae</taxon>
        <taxon>Lactobacillus</taxon>
    </lineage>
</organism>
<dbReference type="EMBL" id="VUMW01000001">
    <property type="protein sequence ID" value="MST79042.1"/>
    <property type="molecule type" value="Genomic_DNA"/>
</dbReference>
<evidence type="ECO:0000256" key="8">
    <source>
        <dbReference type="HAMAP-Rule" id="MF_00101"/>
    </source>
</evidence>
<dbReference type="GO" id="GO:0006633">
    <property type="term" value="P:fatty acid biosynthetic process"/>
    <property type="evidence" value="ECO:0007669"/>
    <property type="project" value="UniProtKB-UniRule"/>
</dbReference>
<comment type="subcellular location">
    <subcellularLocation>
        <location evidence="8">Cytoplasm</location>
    </subcellularLocation>
</comment>
<keyword evidence="6 8" id="KW-0443">Lipid metabolism</keyword>
<dbReference type="NCBIfam" id="TIGR00556">
    <property type="entry name" value="pantethn_trn"/>
    <property type="match status" value="1"/>
</dbReference>
<evidence type="ECO:0000256" key="2">
    <source>
        <dbReference type="ARBA" id="ARBA00022679"/>
    </source>
</evidence>
<dbReference type="Pfam" id="PF01648">
    <property type="entry name" value="ACPS"/>
    <property type="match status" value="1"/>
</dbReference>
<comment type="cofactor">
    <cofactor evidence="8">
        <name>Mg(2+)</name>
        <dbReference type="ChEBI" id="CHEBI:18420"/>
    </cofactor>
</comment>
<name>A0A844FLC8_9LACO</name>
<dbReference type="GO" id="GO:0000287">
    <property type="term" value="F:magnesium ion binding"/>
    <property type="evidence" value="ECO:0007669"/>
    <property type="project" value="UniProtKB-UniRule"/>
</dbReference>
<keyword evidence="1 8" id="KW-0444">Lipid biosynthesis</keyword>
<dbReference type="GO" id="GO:0005737">
    <property type="term" value="C:cytoplasm"/>
    <property type="evidence" value="ECO:0007669"/>
    <property type="project" value="UniProtKB-SubCell"/>
</dbReference>
<evidence type="ECO:0000313" key="11">
    <source>
        <dbReference type="Proteomes" id="UP000452141"/>
    </source>
</evidence>
<evidence type="ECO:0000256" key="5">
    <source>
        <dbReference type="ARBA" id="ARBA00022842"/>
    </source>
</evidence>
<reference evidence="10 11" key="1">
    <citation type="submission" date="2019-08" db="EMBL/GenBank/DDBJ databases">
        <title>In-depth cultivation of the pig gut microbiome towards novel bacterial diversity and tailored functional studies.</title>
        <authorList>
            <person name="Wylensek D."/>
            <person name="Hitch T.C.A."/>
            <person name="Clavel T."/>
        </authorList>
    </citation>
    <scope>NUCLEOTIDE SEQUENCE [LARGE SCALE GENOMIC DNA]</scope>
    <source>
        <strain evidence="10 11">WCA-470BD-2E</strain>
    </source>
</reference>
<keyword evidence="2 8" id="KW-0808">Transferase</keyword>
<evidence type="ECO:0000259" key="9">
    <source>
        <dbReference type="Pfam" id="PF01648"/>
    </source>
</evidence>
<keyword evidence="3 8" id="KW-0479">Metal-binding</keyword>
<evidence type="ECO:0000256" key="3">
    <source>
        <dbReference type="ARBA" id="ARBA00022723"/>
    </source>
</evidence>
<keyword evidence="8" id="KW-0963">Cytoplasm</keyword>
<dbReference type="NCBIfam" id="TIGR00516">
    <property type="entry name" value="acpS"/>
    <property type="match status" value="1"/>
</dbReference>
<dbReference type="HAMAP" id="MF_00101">
    <property type="entry name" value="AcpS"/>
    <property type="match status" value="1"/>
</dbReference>
<comment type="function">
    <text evidence="8">Transfers the 4'-phosphopantetheine moiety from coenzyme A to a Ser of acyl-carrier-protein.</text>
</comment>
<dbReference type="InterPro" id="IPR002582">
    <property type="entry name" value="ACPS"/>
</dbReference>
<dbReference type="InterPro" id="IPR004568">
    <property type="entry name" value="Ppantetheine-prot_Trfase_dom"/>
</dbReference>
<accession>A0A844FLC8</accession>